<proteinExistence type="predicted"/>
<evidence type="ECO:0008006" key="2">
    <source>
        <dbReference type="Google" id="ProtNLM"/>
    </source>
</evidence>
<accession>Q01XG4</accession>
<dbReference type="OrthoDB" id="982020at2"/>
<reference evidence="1" key="1">
    <citation type="submission" date="2006-10" db="EMBL/GenBank/DDBJ databases">
        <title>Complete sequence of Solibacter usitatus Ellin6076.</title>
        <authorList>
            <consortium name="US DOE Joint Genome Institute"/>
            <person name="Copeland A."/>
            <person name="Lucas S."/>
            <person name="Lapidus A."/>
            <person name="Barry K."/>
            <person name="Detter J.C."/>
            <person name="Glavina del Rio T."/>
            <person name="Hammon N."/>
            <person name="Israni S."/>
            <person name="Dalin E."/>
            <person name="Tice H."/>
            <person name="Pitluck S."/>
            <person name="Thompson L.S."/>
            <person name="Brettin T."/>
            <person name="Bruce D."/>
            <person name="Han C."/>
            <person name="Tapia R."/>
            <person name="Gilna P."/>
            <person name="Schmutz J."/>
            <person name="Larimer F."/>
            <person name="Land M."/>
            <person name="Hauser L."/>
            <person name="Kyrpides N."/>
            <person name="Mikhailova N."/>
            <person name="Janssen P.H."/>
            <person name="Kuske C.R."/>
            <person name="Richardson P."/>
        </authorList>
    </citation>
    <scope>NUCLEOTIDE SEQUENCE</scope>
    <source>
        <strain evidence="1">Ellin6076</strain>
    </source>
</reference>
<dbReference type="KEGG" id="sus:Acid_4692"/>
<dbReference type="eggNOG" id="ENOG5032ZYD">
    <property type="taxonomic scope" value="Bacteria"/>
</dbReference>
<evidence type="ECO:0000313" key="1">
    <source>
        <dbReference type="EMBL" id="ABJ85651.1"/>
    </source>
</evidence>
<dbReference type="InParanoid" id="Q01XG4"/>
<dbReference type="Pfam" id="PF15586">
    <property type="entry name" value="Imm8"/>
    <property type="match status" value="1"/>
</dbReference>
<gene>
    <name evidence="1" type="ordered locus">Acid_4692</name>
</gene>
<dbReference type="EMBL" id="CP000473">
    <property type="protein sequence ID" value="ABJ85651.1"/>
    <property type="molecule type" value="Genomic_DNA"/>
</dbReference>
<sequence length="124" mass="13946">MTATIKAVEITEVAELAPEKFVPDDPEDFVCTFGLTIGPTGGEGGELFYVTVCTPRRLEKLCERDGFVWGRHHLIVPFYDFGRICSIIRRFVNNASGLDWTEIGPKLARLGAWEFEDYRGPCES</sequence>
<protein>
    <recommendedName>
        <fullName evidence="2">Immunity protein 8</fullName>
    </recommendedName>
</protein>
<name>Q01XG4_SOLUE</name>
<organism evidence="1">
    <name type="scientific">Solibacter usitatus (strain Ellin6076)</name>
    <dbReference type="NCBI Taxonomy" id="234267"/>
    <lineage>
        <taxon>Bacteria</taxon>
        <taxon>Pseudomonadati</taxon>
        <taxon>Acidobacteriota</taxon>
        <taxon>Terriglobia</taxon>
        <taxon>Bryobacterales</taxon>
        <taxon>Solibacteraceae</taxon>
        <taxon>Candidatus Solibacter</taxon>
    </lineage>
</organism>
<dbReference type="HOGENOM" id="CLU_146020_0_0_0"/>
<dbReference type="InterPro" id="IPR028964">
    <property type="entry name" value="Imm8"/>
</dbReference>
<dbReference type="AlphaFoldDB" id="Q01XG4"/>